<evidence type="ECO:0000259" key="2">
    <source>
        <dbReference type="PROSITE" id="PS51180"/>
    </source>
</evidence>
<reference evidence="3 4" key="1">
    <citation type="submission" date="2024-04" db="EMBL/GenBank/DDBJ databases">
        <authorList>
            <person name="Fracassetti M."/>
        </authorList>
    </citation>
    <scope>NUCLEOTIDE SEQUENCE [LARGE SCALE GENOMIC DNA]</scope>
</reference>
<dbReference type="PANTHER" id="PTHR23032">
    <property type="entry name" value="BRO1 DOMAIN-CONTAINING PROTEIN BROX"/>
    <property type="match status" value="1"/>
</dbReference>
<dbReference type="AlphaFoldDB" id="A0AAV2FJP4"/>
<sequence length="414" mass="45987">MGCTTSVYAIGKRKKASIPETAIHVPSLRIPAQSDIQRALKGLVPKDLIDRLTGLRSQIILIAEDTGGSAIVELKRALDDYLSLLIGLTKKEHGIEDLVEFRWKNLEDGRQEAGLSNCWFELLSVVHMMAMLTLAEANSLMIPKDYSGSGLRLVSSDCKREAVDLLLKASGYLEFCIHEVLTHIPPEIKTSFPKDLQDGVLDAISIQALGQGTEIQLGLAIESQKATLSVKRRLACEQLIYFSQAYQSLSGADISDGHGKKHLSFIKWKYLEAKAAAYYFHGHILDKGSEPACHVSAVCCFLAAEGLLTESKRACLSFCLSAPVTRSPPPWGAMKYLYQKIPEIAAKKSEMYGYLLEEEKALQSLPELPDFQLSLRPDDYELPETDQAWDSRNWEIQSQALKDHLQDSEGEEES</sequence>
<evidence type="ECO:0000256" key="1">
    <source>
        <dbReference type="ARBA" id="ARBA00008901"/>
    </source>
</evidence>
<dbReference type="CDD" id="cd09034">
    <property type="entry name" value="BRO1_Alix_like"/>
    <property type="match status" value="1"/>
</dbReference>
<dbReference type="InterPro" id="IPR004328">
    <property type="entry name" value="BRO1_dom"/>
</dbReference>
<keyword evidence="4" id="KW-1185">Reference proteome</keyword>
<dbReference type="InterPro" id="IPR038898">
    <property type="entry name" value="BROX"/>
</dbReference>
<protein>
    <recommendedName>
        <fullName evidence="2">BRO1 domain-containing protein</fullName>
    </recommendedName>
</protein>
<comment type="similarity">
    <text evidence="1">Belongs to the BROX family.</text>
</comment>
<feature type="domain" description="BRO1" evidence="2">
    <location>
        <begin position="6"/>
        <end position="414"/>
    </location>
</feature>
<dbReference type="Proteomes" id="UP001497516">
    <property type="component" value="Chromosome 6"/>
</dbReference>
<dbReference type="Pfam" id="PF03097">
    <property type="entry name" value="BRO1"/>
    <property type="match status" value="1"/>
</dbReference>
<accession>A0AAV2FJP4</accession>
<proteinExistence type="inferred from homology"/>
<gene>
    <name evidence="3" type="ORF">LTRI10_LOCUS38757</name>
</gene>
<dbReference type="EMBL" id="OZ034819">
    <property type="protein sequence ID" value="CAL1398526.1"/>
    <property type="molecule type" value="Genomic_DNA"/>
</dbReference>
<name>A0AAV2FJP4_9ROSI</name>
<organism evidence="3 4">
    <name type="scientific">Linum trigynum</name>
    <dbReference type="NCBI Taxonomy" id="586398"/>
    <lineage>
        <taxon>Eukaryota</taxon>
        <taxon>Viridiplantae</taxon>
        <taxon>Streptophyta</taxon>
        <taxon>Embryophyta</taxon>
        <taxon>Tracheophyta</taxon>
        <taxon>Spermatophyta</taxon>
        <taxon>Magnoliopsida</taxon>
        <taxon>eudicotyledons</taxon>
        <taxon>Gunneridae</taxon>
        <taxon>Pentapetalae</taxon>
        <taxon>rosids</taxon>
        <taxon>fabids</taxon>
        <taxon>Malpighiales</taxon>
        <taxon>Linaceae</taxon>
        <taxon>Linum</taxon>
    </lineage>
</organism>
<dbReference type="InterPro" id="IPR038499">
    <property type="entry name" value="BRO1_sf"/>
</dbReference>
<evidence type="ECO:0000313" key="4">
    <source>
        <dbReference type="Proteomes" id="UP001497516"/>
    </source>
</evidence>
<evidence type="ECO:0000313" key="3">
    <source>
        <dbReference type="EMBL" id="CAL1398526.1"/>
    </source>
</evidence>
<dbReference type="PROSITE" id="PS51180">
    <property type="entry name" value="BRO1"/>
    <property type="match status" value="1"/>
</dbReference>
<dbReference type="Gene3D" id="1.25.40.280">
    <property type="entry name" value="alix/aip1 like domains"/>
    <property type="match status" value="1"/>
</dbReference>
<dbReference type="PANTHER" id="PTHR23032:SF2">
    <property type="entry name" value="ENDOSOMAL TARGETING BRO1-LIKE DOMAIN-CONTAINING PROTEIN"/>
    <property type="match status" value="1"/>
</dbReference>
<dbReference type="SMART" id="SM01041">
    <property type="entry name" value="BRO1"/>
    <property type="match status" value="1"/>
</dbReference>